<organism evidence="3 4">
    <name type="scientific">Legionella geestiana</name>
    <dbReference type="NCBI Taxonomy" id="45065"/>
    <lineage>
        <taxon>Bacteria</taxon>
        <taxon>Pseudomonadati</taxon>
        <taxon>Pseudomonadota</taxon>
        <taxon>Gammaproteobacteria</taxon>
        <taxon>Legionellales</taxon>
        <taxon>Legionellaceae</taxon>
        <taxon>Legionella</taxon>
    </lineage>
</organism>
<dbReference type="PANTHER" id="PTHR34300">
    <property type="entry name" value="QUEUOSINE PRECURSOR TRANSPORTER-RELATED"/>
    <property type="match status" value="1"/>
</dbReference>
<dbReference type="AlphaFoldDB" id="A0A0W0U812"/>
<proteinExistence type="predicted"/>
<keyword evidence="4" id="KW-1185">Reference proteome</keyword>
<feature type="transmembrane region" description="Helical" evidence="2">
    <location>
        <begin position="54"/>
        <end position="73"/>
    </location>
</feature>
<dbReference type="InterPro" id="IPR003744">
    <property type="entry name" value="YhhQ"/>
</dbReference>
<sequence>MLSVTLLLSALIFTYRIIELGPFLTPGGVVPFSLTYLMAAIITETYGYKNARKIIFGNFICIFIFSLTVSLLLKFPAPELSADSDAYMLIFNQAIYVTVVYSLGFLFSDLINALCVSKWKGLLKGRFFCFRVIGASIIAQASFSLIVIPSLYINSVSPERLLQQFLTTIIAKVLIILACSYPSLIAVRLLKKMEGYTEKKPEVVFNPY</sequence>
<evidence type="ECO:0000313" key="4">
    <source>
        <dbReference type="Proteomes" id="UP000054785"/>
    </source>
</evidence>
<feature type="transmembrane region" description="Helical" evidence="2">
    <location>
        <begin position="165"/>
        <end position="190"/>
    </location>
</feature>
<dbReference type="Pfam" id="PF02592">
    <property type="entry name" value="Vut_1"/>
    <property type="match status" value="1"/>
</dbReference>
<dbReference type="NCBIfam" id="TIGR00697">
    <property type="entry name" value="queuosine precursor transporter"/>
    <property type="match status" value="1"/>
</dbReference>
<feature type="transmembrane region" description="Helical" evidence="2">
    <location>
        <begin position="24"/>
        <end position="42"/>
    </location>
</feature>
<comment type="caution">
    <text evidence="3">The sequence shown here is derived from an EMBL/GenBank/DDBJ whole genome shotgun (WGS) entry which is preliminary data.</text>
</comment>
<keyword evidence="2" id="KW-0812">Transmembrane</keyword>
<reference evidence="3 4" key="1">
    <citation type="submission" date="2015-11" db="EMBL/GenBank/DDBJ databases">
        <title>Genomic analysis of 38 Legionella species identifies large and diverse effector repertoires.</title>
        <authorList>
            <person name="Burstein D."/>
            <person name="Amaro F."/>
            <person name="Zusman T."/>
            <person name="Lifshitz Z."/>
            <person name="Cohen O."/>
            <person name="Gilbert J.A."/>
            <person name="Pupko T."/>
            <person name="Shuman H.A."/>
            <person name="Segal G."/>
        </authorList>
    </citation>
    <scope>NUCLEOTIDE SEQUENCE [LARGE SCALE GENOMIC DNA]</scope>
    <source>
        <strain evidence="3 4">ATCC 49504</strain>
    </source>
</reference>
<evidence type="ECO:0000313" key="3">
    <source>
        <dbReference type="EMBL" id="KTD03805.1"/>
    </source>
</evidence>
<evidence type="ECO:0000256" key="2">
    <source>
        <dbReference type="SAM" id="Phobius"/>
    </source>
</evidence>
<feature type="transmembrane region" description="Helical" evidence="2">
    <location>
        <begin position="128"/>
        <end position="153"/>
    </location>
</feature>
<keyword evidence="2" id="KW-1133">Transmembrane helix</keyword>
<dbReference type="EMBL" id="LNYC01000009">
    <property type="protein sequence ID" value="KTD03805.1"/>
    <property type="molecule type" value="Genomic_DNA"/>
</dbReference>
<dbReference type="PANTHER" id="PTHR34300:SF2">
    <property type="entry name" value="QUEUOSINE PRECURSOR TRANSPORTER-RELATED"/>
    <property type="match status" value="1"/>
</dbReference>
<dbReference type="PATRIC" id="fig|45065.4.peg.492"/>
<dbReference type="Proteomes" id="UP000054785">
    <property type="component" value="Unassembled WGS sequence"/>
</dbReference>
<accession>A0A0W0U812</accession>
<protein>
    <recommendedName>
        <fullName evidence="1">Queuosine precursor transporter</fullName>
    </recommendedName>
</protein>
<name>A0A0W0U812_9GAMM</name>
<gene>
    <name evidence="3" type="ORF">Lgee_0462</name>
</gene>
<feature type="transmembrane region" description="Helical" evidence="2">
    <location>
        <begin position="93"/>
        <end position="116"/>
    </location>
</feature>
<dbReference type="STRING" id="45065.Lgee_0462"/>
<keyword evidence="2" id="KW-0472">Membrane</keyword>
<evidence type="ECO:0000256" key="1">
    <source>
        <dbReference type="NCBIfam" id="TIGR00697"/>
    </source>
</evidence>